<sequence length="223" mass="25557">MAAGSALLALPLLAQLYLPMLYEEHLTYTPDFYDPAIYAGQVEQETCYGLGSKRCWNPRTELKTSREYGFGLGQITIAYDSKGRVRFSNFEDVKKLHKDLRHWRWEDRYDPRLQLRALVIKNRANWNALKGCATDEDRAAMMLSAYNGGLGGVLQDRAYCGRIAGCDQGRWFGHVETHSRKSRKGMGKAYADKSPYGINRAYVRNVMGEKRERYRAALQELAR</sequence>
<dbReference type="InterPro" id="IPR023346">
    <property type="entry name" value="Lysozyme-like_dom_sf"/>
</dbReference>
<protein>
    <submittedName>
        <fullName evidence="1">Phage lysin #murein transglycosylase</fullName>
    </submittedName>
</protein>
<dbReference type="KEGG" id="dpg:DESPIGER_0159"/>
<dbReference type="SUPFAM" id="SSF53955">
    <property type="entry name" value="Lysozyme-like"/>
    <property type="match status" value="1"/>
</dbReference>
<dbReference type="AlphaFoldDB" id="A0A1K1LBI0"/>
<dbReference type="RefSeq" id="WP_072331805.1">
    <property type="nucleotide sequence ID" value="NZ_LT630450.1"/>
</dbReference>
<evidence type="ECO:0000313" key="2">
    <source>
        <dbReference type="Proteomes" id="UP000186323"/>
    </source>
</evidence>
<organism evidence="1 2">
    <name type="scientific">Desulfovibrio piger</name>
    <dbReference type="NCBI Taxonomy" id="901"/>
    <lineage>
        <taxon>Bacteria</taxon>
        <taxon>Pseudomonadati</taxon>
        <taxon>Thermodesulfobacteriota</taxon>
        <taxon>Desulfovibrionia</taxon>
        <taxon>Desulfovibrionales</taxon>
        <taxon>Desulfovibrionaceae</taxon>
        <taxon>Desulfovibrio</taxon>
    </lineage>
</organism>
<evidence type="ECO:0000313" key="1">
    <source>
        <dbReference type="EMBL" id="SFV72061.1"/>
    </source>
</evidence>
<accession>A0A1K1LBI0</accession>
<dbReference type="Gene3D" id="1.10.530.10">
    <property type="match status" value="1"/>
</dbReference>
<name>A0A1K1LBI0_9BACT</name>
<proteinExistence type="predicted"/>
<dbReference type="Proteomes" id="UP000186323">
    <property type="component" value="Chromosome I"/>
</dbReference>
<reference evidence="2" key="1">
    <citation type="submission" date="2016-10" db="EMBL/GenBank/DDBJ databases">
        <authorList>
            <person name="Wegmann U."/>
        </authorList>
    </citation>
    <scope>NUCLEOTIDE SEQUENCE [LARGE SCALE GENOMIC DNA]</scope>
</reference>
<dbReference type="OrthoDB" id="9815002at2"/>
<keyword evidence="2" id="KW-1185">Reference proteome</keyword>
<gene>
    <name evidence="1" type="ORF">DESPIGER_0159</name>
</gene>
<dbReference type="EMBL" id="LT630450">
    <property type="protein sequence ID" value="SFV72061.1"/>
    <property type="molecule type" value="Genomic_DNA"/>
</dbReference>